<evidence type="ECO:0000259" key="5">
    <source>
        <dbReference type="PROSITE" id="PS51192"/>
    </source>
</evidence>
<keyword evidence="4" id="KW-0067">ATP-binding</keyword>
<evidence type="ECO:0000256" key="3">
    <source>
        <dbReference type="ARBA" id="ARBA00022806"/>
    </source>
</evidence>
<dbReference type="CDD" id="cd17921">
    <property type="entry name" value="DEXHc_Ski2"/>
    <property type="match status" value="1"/>
</dbReference>
<keyword evidence="1" id="KW-0547">Nucleotide-binding</keyword>
<comment type="caution">
    <text evidence="7">The sequence shown here is derived from an EMBL/GenBank/DDBJ whole genome shotgun (WGS) entry which is preliminary data.</text>
</comment>
<gene>
    <name evidence="7" type="ORF">G3I29_19505</name>
</gene>
<keyword evidence="3 7" id="KW-0347">Helicase</keyword>
<organism evidence="7 8">
    <name type="scientific">Streptomyces halstedii</name>
    <dbReference type="NCBI Taxonomy" id="1944"/>
    <lineage>
        <taxon>Bacteria</taxon>
        <taxon>Bacillati</taxon>
        <taxon>Actinomycetota</taxon>
        <taxon>Actinomycetes</taxon>
        <taxon>Kitasatosporales</taxon>
        <taxon>Streptomycetaceae</taxon>
        <taxon>Streptomyces</taxon>
    </lineage>
</organism>
<dbReference type="Gene3D" id="3.40.50.300">
    <property type="entry name" value="P-loop containing nucleotide triphosphate hydrolases"/>
    <property type="match status" value="2"/>
</dbReference>
<dbReference type="AlphaFoldDB" id="A0A6N9U6W4"/>
<dbReference type="InterPro" id="IPR027417">
    <property type="entry name" value="P-loop_NTPase"/>
</dbReference>
<feature type="domain" description="Helicase C-terminal" evidence="6">
    <location>
        <begin position="591"/>
        <end position="749"/>
    </location>
</feature>
<reference evidence="7 8" key="1">
    <citation type="submission" date="2020-01" db="EMBL/GenBank/DDBJ databases">
        <title>Insect and environment-associated Actinomycetes.</title>
        <authorList>
            <person name="Currrie C."/>
            <person name="Chevrette M."/>
            <person name="Carlson C."/>
            <person name="Stubbendieck R."/>
            <person name="Wendt-Pienkowski E."/>
        </authorList>
    </citation>
    <scope>NUCLEOTIDE SEQUENCE [LARGE SCALE GENOMIC DNA]</scope>
    <source>
        <strain evidence="7 8">SID11342</strain>
    </source>
</reference>
<dbReference type="GO" id="GO:0004386">
    <property type="term" value="F:helicase activity"/>
    <property type="evidence" value="ECO:0007669"/>
    <property type="project" value="UniProtKB-KW"/>
</dbReference>
<accession>A0A6N9U6W4</accession>
<dbReference type="PANTHER" id="PTHR47961:SF6">
    <property type="entry name" value="DNA-DIRECTED DNA POLYMERASE"/>
    <property type="match status" value="1"/>
</dbReference>
<dbReference type="InterPro" id="IPR050474">
    <property type="entry name" value="Hel308_SKI2-like"/>
</dbReference>
<dbReference type="PANTHER" id="PTHR47961">
    <property type="entry name" value="DNA POLYMERASE THETA, PUTATIVE (AFU_ORTHOLOGUE AFUA_1G05260)-RELATED"/>
    <property type="match status" value="1"/>
</dbReference>
<name>A0A6N9U6W4_STRHA</name>
<dbReference type="InterPro" id="IPR014001">
    <property type="entry name" value="Helicase_ATP-bd"/>
</dbReference>
<dbReference type="SUPFAM" id="SSF52540">
    <property type="entry name" value="P-loop containing nucleoside triphosphate hydrolases"/>
    <property type="match status" value="1"/>
</dbReference>
<protein>
    <submittedName>
        <fullName evidence="7">DEAD/DEAH box helicase</fullName>
    </submittedName>
</protein>
<feature type="domain" description="Helicase ATP-binding" evidence="5">
    <location>
        <begin position="306"/>
        <end position="485"/>
    </location>
</feature>
<dbReference type="GO" id="GO:0016787">
    <property type="term" value="F:hydrolase activity"/>
    <property type="evidence" value="ECO:0007669"/>
    <property type="project" value="UniProtKB-KW"/>
</dbReference>
<dbReference type="PROSITE" id="PS51192">
    <property type="entry name" value="HELICASE_ATP_BIND_1"/>
    <property type="match status" value="1"/>
</dbReference>
<keyword evidence="2" id="KW-0378">Hydrolase</keyword>
<evidence type="ECO:0000313" key="7">
    <source>
        <dbReference type="EMBL" id="NEA17656.1"/>
    </source>
</evidence>
<proteinExistence type="predicted"/>
<dbReference type="RefSeq" id="WP_164346355.1">
    <property type="nucleotide sequence ID" value="NZ_JAAGLQ010000413.1"/>
</dbReference>
<dbReference type="GO" id="GO:0005524">
    <property type="term" value="F:ATP binding"/>
    <property type="evidence" value="ECO:0007669"/>
    <property type="project" value="UniProtKB-KW"/>
</dbReference>
<dbReference type="InterPro" id="IPR001650">
    <property type="entry name" value="Helicase_C-like"/>
</dbReference>
<evidence type="ECO:0000313" key="8">
    <source>
        <dbReference type="Proteomes" id="UP000471293"/>
    </source>
</evidence>
<dbReference type="SMART" id="SM00487">
    <property type="entry name" value="DEXDc"/>
    <property type="match status" value="1"/>
</dbReference>
<dbReference type="Pfam" id="PF00270">
    <property type="entry name" value="DEAD"/>
    <property type="match status" value="1"/>
</dbReference>
<evidence type="ECO:0000259" key="6">
    <source>
        <dbReference type="PROSITE" id="PS51194"/>
    </source>
</evidence>
<evidence type="ECO:0000256" key="2">
    <source>
        <dbReference type="ARBA" id="ARBA00022801"/>
    </source>
</evidence>
<evidence type="ECO:0000256" key="1">
    <source>
        <dbReference type="ARBA" id="ARBA00022741"/>
    </source>
</evidence>
<dbReference type="InterPro" id="IPR011545">
    <property type="entry name" value="DEAD/DEAH_box_helicase_dom"/>
</dbReference>
<dbReference type="GO" id="GO:0003676">
    <property type="term" value="F:nucleic acid binding"/>
    <property type="evidence" value="ECO:0007669"/>
    <property type="project" value="InterPro"/>
</dbReference>
<dbReference type="PROSITE" id="PS51194">
    <property type="entry name" value="HELICASE_CTER"/>
    <property type="match status" value="1"/>
</dbReference>
<dbReference type="EMBL" id="JAAGLQ010000413">
    <property type="protein sequence ID" value="NEA17656.1"/>
    <property type="molecule type" value="Genomic_DNA"/>
</dbReference>
<sequence length="1046" mass="115271">MDRDQIFIDAFADEGGDEYVGSLRLNYLAQFLDALTLDSEDVDPESVDEIAWSFESLAISAARTEKDEKHVANLAQRAFQLRTVLWTSPERVSLYDLWMLIVSGVLAQKQPELRLLLTGERIQELETGEVLEEWSDRVWSHSALSLAMLARKSNSWRDVDNGIAYLARLSELQREGEASLFRESPGADWREDKQKCKLLGLYHIGEALSVLGSYIRTGAPESVLVTLQRHSENARLLLGASGDIELERIGESIEPLATAMAKSSIWYNTSRLSSAAREFAQQIASDDHENPVSELWWSQREALSQSLLDPFKTAISVQMPTSAGKTLLAEFSIVQTMALNPGSVIAYVVPTRALVNQMTRRLRRDLSGASSDGSHISVEAAVPVFELDPTESSLLSNRPDVLVTTPEKLDLLVKSGHASVRDLSLVVVDEAHHIADESRGPRLELLLATLKKERGRRCRFLLLTPFLPNASDLAKWLGSGEGSAIELNWKPSEQIRALGHWTRDRKEKRYNDTLELVPSATQPSNWDGVVMDLGPASVPCESRQRESMSASLAISMSERAQGGTLILTGGPGKSEKRAQQVADQLPPVTRATCPDINLLKAVIDYVENELGSEYPLAKTLRSGVAFHHAGLPPEVRSLIEVLLDKGCIRVVAGTSTLAQGVDFPLSSVIVETLKMPQGRGEKYRPLRYSEFWNIAGRAGRALRDRVGVVIYPSINKTQDAEFRQYLEGEAAEVVSALLQAIMMLDETRPEYNLRLVRGNPQISHFFQYLAHALKVGGFEAASAEVEEILRSSLVFHGLQAEDREVAERLVTWSRGFMEEFRSSSLLGVADVTGLSLPSVGLLSATSPRIFKDPEFWAPENLFGDSLNPLMQVIEVLAEVPEMSLAPSDEAGGLNSRRVAGILRDWVSGKALPEIADNWFSHSDKPLTNAGRYLFRDLSGYLPWGLGALQLIELAGKSSEETSRAFHVPAMSFYGVDKIESLPLRMVGVPRAAASHFGAIAPRFTSFQEARAWVASQPASSWGESSTREFSPTTLKTIWDAVGGSTA</sequence>
<dbReference type="SMART" id="SM00490">
    <property type="entry name" value="HELICc"/>
    <property type="match status" value="1"/>
</dbReference>
<dbReference type="Proteomes" id="UP000471293">
    <property type="component" value="Unassembled WGS sequence"/>
</dbReference>
<evidence type="ECO:0000256" key="4">
    <source>
        <dbReference type="ARBA" id="ARBA00022840"/>
    </source>
</evidence>